<keyword evidence="2" id="KW-1185">Reference proteome</keyword>
<proteinExistence type="predicted"/>
<protein>
    <submittedName>
        <fullName evidence="1">Uncharacterized protein</fullName>
    </submittedName>
</protein>
<gene>
    <name evidence="1" type="ORF">ACFFOL_08775</name>
</gene>
<reference evidence="1" key="1">
    <citation type="submission" date="2024-09" db="EMBL/GenBank/DDBJ databases">
        <authorList>
            <person name="Sun Q."/>
        </authorList>
    </citation>
    <scope>NUCLEOTIDE SEQUENCE [LARGE SCALE GENOMIC DNA]</scope>
    <source>
        <strain evidence="1">JCM 31273</strain>
    </source>
</reference>
<dbReference type="RefSeq" id="WP_222922594.1">
    <property type="nucleotide sequence ID" value="NZ_CP082286.1"/>
</dbReference>
<dbReference type="EMBL" id="JBHMAJ010000006">
    <property type="protein sequence ID" value="MFB9824257.1"/>
    <property type="molecule type" value="Genomic_DNA"/>
</dbReference>
<dbReference type="Proteomes" id="UP001589595">
    <property type="component" value="Unassembled WGS sequence"/>
</dbReference>
<sequence>MSPAEPVAYAILTVVLEYIADGWPSSRSARGDPVDRGEVRGWVMVDGDEVGR</sequence>
<comment type="caution">
    <text evidence="1">The sequence shown here is derived from an EMBL/GenBank/DDBJ whole genome shotgun (WGS) entry which is preliminary data.</text>
</comment>
<evidence type="ECO:0000313" key="1">
    <source>
        <dbReference type="EMBL" id="MFB9824257.1"/>
    </source>
</evidence>
<name>A0ABD5MSN2_9EURY</name>
<dbReference type="AlphaFoldDB" id="A0ABD5MSN2"/>
<dbReference type="GeneID" id="67209906"/>
<organism evidence="1 2">
    <name type="scientific">Halobaculum roseum</name>
    <dbReference type="NCBI Taxonomy" id="2175149"/>
    <lineage>
        <taxon>Archaea</taxon>
        <taxon>Methanobacteriati</taxon>
        <taxon>Methanobacteriota</taxon>
        <taxon>Stenosarchaea group</taxon>
        <taxon>Halobacteria</taxon>
        <taxon>Halobacteriales</taxon>
        <taxon>Haloferacaceae</taxon>
        <taxon>Halobaculum</taxon>
    </lineage>
</organism>
<evidence type="ECO:0000313" key="2">
    <source>
        <dbReference type="Proteomes" id="UP001589595"/>
    </source>
</evidence>
<accession>A0ABD5MSN2</accession>